<dbReference type="HOGENOM" id="CLU_1678956_0_0_1"/>
<dbReference type="VEuPathDB" id="FungiDB:SJAG_04057"/>
<dbReference type="AlphaFoldDB" id="B6K5T1"/>
<evidence type="ECO:0000313" key="2">
    <source>
        <dbReference type="Proteomes" id="UP000001744"/>
    </source>
</evidence>
<organism evidence="1 2">
    <name type="scientific">Schizosaccharomyces japonicus (strain yFS275 / FY16936)</name>
    <name type="common">Fission yeast</name>
    <dbReference type="NCBI Taxonomy" id="402676"/>
    <lineage>
        <taxon>Eukaryota</taxon>
        <taxon>Fungi</taxon>
        <taxon>Dikarya</taxon>
        <taxon>Ascomycota</taxon>
        <taxon>Taphrinomycotina</taxon>
        <taxon>Schizosaccharomycetes</taxon>
        <taxon>Schizosaccharomycetales</taxon>
        <taxon>Schizosaccharomycetaceae</taxon>
        <taxon>Schizosaccharomyces</taxon>
    </lineage>
</organism>
<dbReference type="EMBL" id="KE651167">
    <property type="protein sequence ID" value="EEB08885.1"/>
    <property type="molecule type" value="Genomic_DNA"/>
</dbReference>
<proteinExistence type="predicted"/>
<dbReference type="JaponicusDB" id="SJAG_04057"/>
<dbReference type="RefSeq" id="XP_002175178.1">
    <property type="nucleotide sequence ID" value="XM_002175142.1"/>
</dbReference>
<protein>
    <submittedName>
        <fullName evidence="1">Uncharacterized protein</fullName>
    </submittedName>
</protein>
<dbReference type="Proteomes" id="UP000001744">
    <property type="component" value="Unassembled WGS sequence"/>
</dbReference>
<accession>B6K5T1</accession>
<reference evidence="1 2" key="1">
    <citation type="journal article" date="2011" name="Science">
        <title>Comparative functional genomics of the fission yeasts.</title>
        <authorList>
            <person name="Rhind N."/>
            <person name="Chen Z."/>
            <person name="Yassour M."/>
            <person name="Thompson D.A."/>
            <person name="Haas B.J."/>
            <person name="Habib N."/>
            <person name="Wapinski I."/>
            <person name="Roy S."/>
            <person name="Lin M.F."/>
            <person name="Heiman D.I."/>
            <person name="Young S.K."/>
            <person name="Furuya K."/>
            <person name="Guo Y."/>
            <person name="Pidoux A."/>
            <person name="Chen H.M."/>
            <person name="Robbertse B."/>
            <person name="Goldberg J.M."/>
            <person name="Aoki K."/>
            <person name="Bayne E.H."/>
            <person name="Berlin A.M."/>
            <person name="Desjardins C.A."/>
            <person name="Dobbs E."/>
            <person name="Dukaj L."/>
            <person name="Fan L."/>
            <person name="FitzGerald M.G."/>
            <person name="French C."/>
            <person name="Gujja S."/>
            <person name="Hansen K."/>
            <person name="Keifenheim D."/>
            <person name="Levin J.Z."/>
            <person name="Mosher R.A."/>
            <person name="Mueller C.A."/>
            <person name="Pfiffner J."/>
            <person name="Priest M."/>
            <person name="Russ C."/>
            <person name="Smialowska A."/>
            <person name="Swoboda P."/>
            <person name="Sykes S.M."/>
            <person name="Vaughn M."/>
            <person name="Vengrova S."/>
            <person name="Yoder R."/>
            <person name="Zeng Q."/>
            <person name="Allshire R."/>
            <person name="Baulcombe D."/>
            <person name="Birren B.W."/>
            <person name="Brown W."/>
            <person name="Ekwall K."/>
            <person name="Kellis M."/>
            <person name="Leatherwood J."/>
            <person name="Levin H."/>
            <person name="Margalit H."/>
            <person name="Martienssen R."/>
            <person name="Nieduszynski C.A."/>
            <person name="Spatafora J.W."/>
            <person name="Friedman N."/>
            <person name="Dalgaard J.Z."/>
            <person name="Baumann P."/>
            <person name="Niki H."/>
            <person name="Regev A."/>
            <person name="Nusbaum C."/>
        </authorList>
    </citation>
    <scope>NUCLEOTIDE SEQUENCE [LARGE SCALE GENOMIC DNA]</scope>
    <source>
        <strain evidence="2">yFS275 / FY16936</strain>
    </source>
</reference>
<dbReference type="GeneID" id="7047580"/>
<keyword evidence="2" id="KW-1185">Reference proteome</keyword>
<evidence type="ECO:0000313" key="1">
    <source>
        <dbReference type="EMBL" id="EEB08885.1"/>
    </source>
</evidence>
<name>B6K5T1_SCHJY</name>
<gene>
    <name evidence="1" type="ORF">SJAG_04057</name>
</gene>
<sequence>MSENCLSSSCIWSPSTQGLNIRLPFHASVQPCLQELSPNLFSFFSEQKRSVLTGKKIGASNKKPVLVQRPVLVCESRGRFSALAKLLPEECDPVHELLQEETKKVVVKQLSLRTDTPESGVHQKISDCVRLCRTSSSENQELTRDIAFVVSRLLPLV</sequence>